<proteinExistence type="predicted"/>
<keyword evidence="2" id="KW-1185">Reference proteome</keyword>
<dbReference type="Proteomes" id="UP001596142">
    <property type="component" value="Unassembled WGS sequence"/>
</dbReference>
<evidence type="ECO:0008006" key="3">
    <source>
        <dbReference type="Google" id="ProtNLM"/>
    </source>
</evidence>
<dbReference type="EMBL" id="JBHSOZ010000010">
    <property type="protein sequence ID" value="MFC5714099.1"/>
    <property type="molecule type" value="Genomic_DNA"/>
</dbReference>
<evidence type="ECO:0000313" key="2">
    <source>
        <dbReference type="Proteomes" id="UP001596142"/>
    </source>
</evidence>
<gene>
    <name evidence="1" type="ORF">ACFPU1_15215</name>
</gene>
<comment type="caution">
    <text evidence="1">The sequence shown here is derived from an EMBL/GenBank/DDBJ whole genome shotgun (WGS) entry which is preliminary data.</text>
</comment>
<protein>
    <recommendedName>
        <fullName evidence="3">MYM-type domain-containing protein</fullName>
    </recommendedName>
</protein>
<evidence type="ECO:0000313" key="1">
    <source>
        <dbReference type="EMBL" id="MFC5714099.1"/>
    </source>
</evidence>
<sequence length="52" mass="6176">MIFKGDPTYHGLCSLCSRRIKNEGYWKEDSPYGTFKYYCSEDCMKKEEPDPQ</sequence>
<reference evidence="2" key="1">
    <citation type="journal article" date="2019" name="Int. J. Syst. Evol. Microbiol.">
        <title>The Global Catalogue of Microorganisms (GCM) 10K type strain sequencing project: providing services to taxonomists for standard genome sequencing and annotation.</title>
        <authorList>
            <consortium name="The Broad Institute Genomics Platform"/>
            <consortium name="The Broad Institute Genome Sequencing Center for Infectious Disease"/>
            <person name="Wu L."/>
            <person name="Ma J."/>
        </authorList>
    </citation>
    <scope>NUCLEOTIDE SEQUENCE [LARGE SCALE GENOMIC DNA]</scope>
    <source>
        <strain evidence="2">CECT 7184</strain>
    </source>
</reference>
<name>A0ABW0YNP6_9BACI</name>
<accession>A0ABW0YNP6</accession>
<dbReference type="RefSeq" id="WP_385942648.1">
    <property type="nucleotide sequence ID" value="NZ_JBHSOZ010000010.1"/>
</dbReference>
<organism evidence="1 2">
    <name type="scientific">Thalassorhabdus alkalitolerans</name>
    <dbReference type="NCBI Taxonomy" id="2282697"/>
    <lineage>
        <taxon>Bacteria</taxon>
        <taxon>Bacillati</taxon>
        <taxon>Bacillota</taxon>
        <taxon>Bacilli</taxon>
        <taxon>Bacillales</taxon>
        <taxon>Bacillaceae</taxon>
        <taxon>Thalassorhabdus</taxon>
    </lineage>
</organism>